<dbReference type="STRING" id="37653.A0A0L8HJL9"/>
<dbReference type="PANTHER" id="PTHR15077">
    <property type="entry name" value="FAS-ASSOCIATING DEATH DOMAIN-CONTAINING PROTEIN FADD"/>
    <property type="match status" value="1"/>
</dbReference>
<organism evidence="3">
    <name type="scientific">Octopus bimaculoides</name>
    <name type="common">California two-spotted octopus</name>
    <dbReference type="NCBI Taxonomy" id="37653"/>
    <lineage>
        <taxon>Eukaryota</taxon>
        <taxon>Metazoa</taxon>
        <taxon>Spiralia</taxon>
        <taxon>Lophotrochozoa</taxon>
        <taxon>Mollusca</taxon>
        <taxon>Cephalopoda</taxon>
        <taxon>Coleoidea</taxon>
        <taxon>Octopodiformes</taxon>
        <taxon>Octopoda</taxon>
        <taxon>Incirrata</taxon>
        <taxon>Octopodidae</taxon>
        <taxon>Octopus</taxon>
    </lineage>
</organism>
<feature type="compositionally biased region" description="Low complexity" evidence="1">
    <location>
        <begin position="33"/>
        <end position="44"/>
    </location>
</feature>
<feature type="compositionally biased region" description="Basic and acidic residues" evidence="1">
    <location>
        <begin position="57"/>
        <end position="75"/>
    </location>
</feature>
<dbReference type="InterPro" id="IPR016729">
    <property type="entry name" value="FADD"/>
</dbReference>
<reference evidence="3" key="1">
    <citation type="submission" date="2015-07" db="EMBL/GenBank/DDBJ databases">
        <title>MeaNS - Measles Nucleotide Surveillance Program.</title>
        <authorList>
            <person name="Tran T."/>
            <person name="Druce J."/>
        </authorList>
    </citation>
    <scope>NUCLEOTIDE SEQUENCE</scope>
    <source>
        <strain evidence="3">UCB-OBI-ISO-001</strain>
        <tissue evidence="3">Gonad</tissue>
    </source>
</reference>
<dbReference type="AlphaFoldDB" id="A0A0L8HJL9"/>
<evidence type="ECO:0000313" key="3">
    <source>
        <dbReference type="EMBL" id="KOF89319.1"/>
    </source>
</evidence>
<dbReference type="KEGG" id="obi:106870355"/>
<dbReference type="PROSITE" id="PS50017">
    <property type="entry name" value="DEATH_DOMAIN"/>
    <property type="match status" value="1"/>
</dbReference>
<dbReference type="Gene3D" id="1.10.533.10">
    <property type="entry name" value="Death Domain, Fas"/>
    <property type="match status" value="1"/>
</dbReference>
<gene>
    <name evidence="3" type="ORF">OCBIM_22013293mg</name>
</gene>
<dbReference type="OrthoDB" id="6079147at2759"/>
<dbReference type="Pfam" id="PF00531">
    <property type="entry name" value="Death"/>
    <property type="match status" value="1"/>
</dbReference>
<protein>
    <recommendedName>
        <fullName evidence="2">Death domain-containing protein</fullName>
    </recommendedName>
</protein>
<name>A0A0L8HJL9_OCTBM</name>
<proteinExistence type="predicted"/>
<dbReference type="SUPFAM" id="SSF47986">
    <property type="entry name" value="DEATH domain"/>
    <property type="match status" value="1"/>
</dbReference>
<dbReference type="SMART" id="SM00005">
    <property type="entry name" value="DEATH"/>
    <property type="match status" value="1"/>
</dbReference>
<evidence type="ECO:0000259" key="2">
    <source>
        <dbReference type="PROSITE" id="PS50017"/>
    </source>
</evidence>
<dbReference type="PANTHER" id="PTHR15077:SF12">
    <property type="entry name" value="DEATH DOMAIN-CONTAINING PROTEIN"/>
    <property type="match status" value="1"/>
</dbReference>
<dbReference type="GO" id="GO:0007165">
    <property type="term" value="P:signal transduction"/>
    <property type="evidence" value="ECO:0007669"/>
    <property type="project" value="InterPro"/>
</dbReference>
<dbReference type="CDD" id="cd01670">
    <property type="entry name" value="Death"/>
    <property type="match status" value="1"/>
</dbReference>
<dbReference type="InterPro" id="IPR000488">
    <property type="entry name" value="Death_dom"/>
</dbReference>
<sequence length="302" mass="34137">MDGSSGLHREDEIDAVPLNNSETNTEPVCIETSISNSDSLPSLSETPETKAVPIINENDKNDDDSIPKPTKEGNNKRRAIPKSNEDSGNKTDAVPQRCNYLSKNTPATFIPEGTRSYNMQAALLPKKDPRKEFNPRCHKDDPFHNQPDSSYNDHHSDGEKILSMFSQCSNITIGTSNLSIGNSNITNVFSSEPRKIKSEHHREKFIKYFKSNTVLTEKHLNKIAKYLGNKWKSVGRDLEIKDAMLENIEANYSNNVEEQSFQMLNKWLQLSKSETCTTSKLAEALFEAECYDSIQYLPLEEE</sequence>
<accession>A0A0L8HJL9</accession>
<dbReference type="InterPro" id="IPR011029">
    <property type="entry name" value="DEATH-like_dom_sf"/>
</dbReference>
<feature type="domain" description="Death" evidence="2">
    <location>
        <begin position="216"/>
        <end position="297"/>
    </location>
</feature>
<feature type="region of interest" description="Disordered" evidence="1">
    <location>
        <begin position="1"/>
        <end position="96"/>
    </location>
</feature>
<dbReference type="EMBL" id="KQ418007">
    <property type="protein sequence ID" value="KOF89319.1"/>
    <property type="molecule type" value="Genomic_DNA"/>
</dbReference>
<evidence type="ECO:0000256" key="1">
    <source>
        <dbReference type="SAM" id="MobiDB-lite"/>
    </source>
</evidence>